<gene>
    <name evidence="2" type="ORF">EGK_13665</name>
</gene>
<dbReference type="EMBL" id="CM001255">
    <property type="protein sequence ID" value="EHH17293.1"/>
    <property type="molecule type" value="Genomic_DNA"/>
</dbReference>
<organism evidence="2">
    <name type="scientific">Macaca mulatta</name>
    <name type="common">Rhesus macaque</name>
    <dbReference type="NCBI Taxonomy" id="9544"/>
    <lineage>
        <taxon>Eukaryota</taxon>
        <taxon>Metazoa</taxon>
        <taxon>Chordata</taxon>
        <taxon>Craniata</taxon>
        <taxon>Vertebrata</taxon>
        <taxon>Euteleostomi</taxon>
        <taxon>Mammalia</taxon>
        <taxon>Eutheria</taxon>
        <taxon>Euarchontoglires</taxon>
        <taxon>Primates</taxon>
        <taxon>Haplorrhini</taxon>
        <taxon>Catarrhini</taxon>
        <taxon>Cercopithecidae</taxon>
        <taxon>Cercopithecinae</taxon>
        <taxon>Macaca</taxon>
    </lineage>
</organism>
<dbReference type="Proteomes" id="UP000013456">
    <property type="component" value="Chromosome 3"/>
</dbReference>
<proteinExistence type="predicted"/>
<evidence type="ECO:0000313" key="2">
    <source>
        <dbReference type="EMBL" id="EHH17293.1"/>
    </source>
</evidence>
<accession>G7MP48</accession>
<protein>
    <recommendedName>
        <fullName evidence="1">DUF4705 domain-containing protein</fullName>
    </recommendedName>
</protein>
<reference evidence="2" key="1">
    <citation type="journal article" date="2011" name="Nat. Biotechnol.">
        <title>Genome sequencing and comparison of two nonhuman primate animal models, the cynomolgus and Chinese rhesus macaques.</title>
        <authorList>
            <person name="Yan G."/>
            <person name="Zhang G."/>
            <person name="Fang X."/>
            <person name="Zhang Y."/>
            <person name="Li C."/>
            <person name="Ling F."/>
            <person name="Cooper D.N."/>
            <person name="Li Q."/>
            <person name="Li Y."/>
            <person name="van Gool A.J."/>
            <person name="Du H."/>
            <person name="Chen J."/>
            <person name="Chen R."/>
            <person name="Zhang P."/>
            <person name="Huang Z."/>
            <person name="Thompson J.R."/>
            <person name="Meng Y."/>
            <person name="Bai Y."/>
            <person name="Wang J."/>
            <person name="Zhuo M."/>
            <person name="Wang T."/>
            <person name="Huang Y."/>
            <person name="Wei L."/>
            <person name="Li J."/>
            <person name="Wang Z."/>
            <person name="Hu H."/>
            <person name="Yang P."/>
            <person name="Le L."/>
            <person name="Stenson P.D."/>
            <person name="Li B."/>
            <person name="Liu X."/>
            <person name="Ball E.V."/>
            <person name="An N."/>
            <person name="Huang Q."/>
            <person name="Zhang Y."/>
            <person name="Fan W."/>
            <person name="Zhang X."/>
            <person name="Li Y."/>
            <person name="Wang W."/>
            <person name="Katze M.G."/>
            <person name="Su B."/>
            <person name="Nielsen R."/>
            <person name="Yang H."/>
            <person name="Wang J."/>
            <person name="Wang X."/>
            <person name="Wang J."/>
        </authorList>
    </citation>
    <scope>NUCLEOTIDE SEQUENCE [LARGE SCALE GENOMIC DNA]</scope>
    <source>
        <strain evidence="2">CR-5</strain>
    </source>
</reference>
<feature type="domain" description="DUF4705" evidence="1">
    <location>
        <begin position="73"/>
        <end position="121"/>
    </location>
</feature>
<dbReference type="PANTHER" id="PTHR37553">
    <property type="entry name" value="DUF4705 DOMAIN-CONTAINING PROTEIN"/>
    <property type="match status" value="1"/>
</dbReference>
<evidence type="ECO:0000259" key="1">
    <source>
        <dbReference type="Pfam" id="PF15788"/>
    </source>
</evidence>
<sequence length="149" mass="15413">KWVPPGPTPASRQPVEAQLFALAVSTGPTPASQRATSVGSAPAQLPPAFVGPNLSPAKLCRPTFCLLVECTDPAPGGEQPLRTPCLPPRGLSRLGSHLTVASRDQVPAYLPPCSLDRPSSSCTVACFSPIHDSRCPPRGVSACLTLAPL</sequence>
<dbReference type="PANTHER" id="PTHR37553:SF6">
    <property type="entry name" value="DUF4705 DOMAIN-CONTAINING PROTEIN"/>
    <property type="match status" value="1"/>
</dbReference>
<feature type="non-terminal residue" evidence="2">
    <location>
        <position position="149"/>
    </location>
</feature>
<dbReference type="Pfam" id="PF15788">
    <property type="entry name" value="DUF4705"/>
    <property type="match status" value="1"/>
</dbReference>
<dbReference type="AlphaFoldDB" id="G7MP48"/>
<name>G7MP48_MACMU</name>
<feature type="non-terminal residue" evidence="2">
    <location>
        <position position="1"/>
    </location>
</feature>
<dbReference type="InterPro" id="IPR031572">
    <property type="entry name" value="DUF4705"/>
</dbReference>